<feature type="chain" id="PRO_5002945412" evidence="1">
    <location>
        <begin position="23"/>
        <end position="115"/>
    </location>
</feature>
<dbReference type="EMBL" id="AK340736">
    <property type="protein sequence ID" value="BAH71283.1"/>
    <property type="molecule type" value="mRNA"/>
</dbReference>
<proteinExistence type="evidence at transcript level"/>
<accession>C4WTR3</accession>
<sequence>MNMLNLFVMLNVIGCTIIYVSGYPGGNSRNTIIPQGSNTNKESVASGSNTITETYNSEIHTELDCQNGLIDDGFMNRNADGSLSCINGWKNKALKDDNYSVYGKLLVKAYTNGNV</sequence>
<evidence type="ECO:0000256" key="1">
    <source>
        <dbReference type="SAM" id="SignalP"/>
    </source>
</evidence>
<keyword evidence="1" id="KW-0732">Signal</keyword>
<organism evidence="2">
    <name type="scientific">Acyrthosiphon pisum</name>
    <name type="common">Pea aphid</name>
    <dbReference type="NCBI Taxonomy" id="7029"/>
    <lineage>
        <taxon>Eukaryota</taxon>
        <taxon>Metazoa</taxon>
        <taxon>Ecdysozoa</taxon>
        <taxon>Arthropoda</taxon>
        <taxon>Hexapoda</taxon>
        <taxon>Insecta</taxon>
        <taxon>Pterygota</taxon>
        <taxon>Neoptera</taxon>
        <taxon>Paraneoptera</taxon>
        <taxon>Hemiptera</taxon>
        <taxon>Sternorrhyncha</taxon>
        <taxon>Aphidomorpha</taxon>
        <taxon>Aphidoidea</taxon>
        <taxon>Aphididae</taxon>
        <taxon>Macrosiphini</taxon>
        <taxon>Acyrthosiphon</taxon>
    </lineage>
</organism>
<feature type="signal peptide" evidence="1">
    <location>
        <begin position="1"/>
        <end position="22"/>
    </location>
</feature>
<reference evidence="2" key="1">
    <citation type="submission" date="2009-06" db="EMBL/GenBank/DDBJ databases">
        <title>A full-length cDNA resource of the pea aphid, Acyrthosiphon pisum.</title>
        <authorList>
            <person name="Shigenobu S."/>
            <person name="Nakabachi A."/>
            <person name="Richards S."/>
        </authorList>
    </citation>
    <scope>NUCLEOTIDE SEQUENCE</scope>
    <source>
        <strain evidence="2">LSR1</strain>
        <tissue evidence="2">Whole body</tissue>
    </source>
</reference>
<name>C4WTR3_ACYPI</name>
<dbReference type="AlphaFoldDB" id="C4WTR3"/>
<evidence type="ECO:0000313" key="2">
    <source>
        <dbReference type="EMBL" id="BAH71283.1"/>
    </source>
</evidence>
<protein>
    <submittedName>
        <fullName evidence="2">Uncharacterized protein</fullName>
    </submittedName>
</protein>